<dbReference type="AlphaFoldDB" id="A0A8J6PRP6"/>
<dbReference type="InterPro" id="IPR008567">
    <property type="entry name" value="BKACE"/>
</dbReference>
<sequence length="292" mass="31420">MTRSVIITCALTGGARLNETGYKHVPITPEQIAADAIQAAEAGAAVVHIHVRDPKTGEPAMELGLYREVVERIRASKVDMLINLTTGPGARSFPRVDDPTKSQDGSVPRTPDFRTQHIVELKPDICSLDVATMNFGEAAIVNLSSHLRPMAATIRQVGVKPEIEAFDLGHVWQAADMVSRGELPANPLFQLCMGIPWGAPATVEALLQMKSMLPVGSTWSAFAIGRNQFPMVAQAALLGGHVRVGLEDNLYLRKGELSVGNAPLVRRAVAILESLDMSPATPDEARRILQLG</sequence>
<keyword evidence="7" id="KW-1185">Reference proteome</keyword>
<evidence type="ECO:0000313" key="7">
    <source>
        <dbReference type="Proteomes" id="UP000643405"/>
    </source>
</evidence>
<evidence type="ECO:0000256" key="3">
    <source>
        <dbReference type="ARBA" id="ARBA00022723"/>
    </source>
</evidence>
<dbReference type="RefSeq" id="WP_188166516.1">
    <property type="nucleotide sequence ID" value="NZ_JACVVX010000009.1"/>
</dbReference>
<comment type="cofactor">
    <cofactor evidence="1">
        <name>Zn(2+)</name>
        <dbReference type="ChEBI" id="CHEBI:29105"/>
    </cofactor>
</comment>
<keyword evidence="3" id="KW-0479">Metal-binding</keyword>
<gene>
    <name evidence="6" type="ORF">ICI42_20710</name>
</gene>
<evidence type="ECO:0000256" key="1">
    <source>
        <dbReference type="ARBA" id="ARBA00001947"/>
    </source>
</evidence>
<dbReference type="GO" id="GO:0046872">
    <property type="term" value="F:metal ion binding"/>
    <property type="evidence" value="ECO:0007669"/>
    <property type="project" value="UniProtKB-KW"/>
</dbReference>
<reference evidence="6" key="1">
    <citation type="submission" date="2020-09" db="EMBL/GenBank/DDBJ databases">
        <title>Genome seq and assembly of Tianweitania sp.</title>
        <authorList>
            <person name="Chhetri G."/>
        </authorList>
    </citation>
    <scope>NUCLEOTIDE SEQUENCE</scope>
    <source>
        <strain evidence="6">Rool2</strain>
    </source>
</reference>
<proteinExistence type="predicted"/>
<accession>A0A8J6PRP6</accession>
<evidence type="ECO:0000256" key="5">
    <source>
        <dbReference type="SAM" id="MobiDB-lite"/>
    </source>
</evidence>
<dbReference type="PANTHER" id="PTHR37418:SF2">
    <property type="entry name" value="3-KETO-5-AMINOHEXANOATE CLEAVAGE ENZYME"/>
    <property type="match status" value="1"/>
</dbReference>
<evidence type="ECO:0000256" key="4">
    <source>
        <dbReference type="ARBA" id="ARBA00022833"/>
    </source>
</evidence>
<dbReference type="PANTHER" id="PTHR37418">
    <property type="entry name" value="3-KETO-5-AMINOHEXANOATE CLEAVAGE ENZYME-RELATED"/>
    <property type="match status" value="1"/>
</dbReference>
<keyword evidence="4" id="KW-0862">Zinc</keyword>
<dbReference type="Proteomes" id="UP000643405">
    <property type="component" value="Unassembled WGS sequence"/>
</dbReference>
<organism evidence="6 7">
    <name type="scientific">Oryzicola mucosus</name>
    <dbReference type="NCBI Taxonomy" id="2767425"/>
    <lineage>
        <taxon>Bacteria</taxon>
        <taxon>Pseudomonadati</taxon>
        <taxon>Pseudomonadota</taxon>
        <taxon>Alphaproteobacteria</taxon>
        <taxon>Hyphomicrobiales</taxon>
        <taxon>Phyllobacteriaceae</taxon>
        <taxon>Oryzicola</taxon>
    </lineage>
</organism>
<dbReference type="Pfam" id="PF05853">
    <property type="entry name" value="BKACE"/>
    <property type="match status" value="1"/>
</dbReference>
<dbReference type="InterPro" id="IPR013785">
    <property type="entry name" value="Aldolase_TIM"/>
</dbReference>
<name>A0A8J6PRP6_9HYPH</name>
<dbReference type="GO" id="GO:0043720">
    <property type="term" value="F:3-keto-5-aminohexanoate cleavage activity"/>
    <property type="evidence" value="ECO:0007669"/>
    <property type="project" value="InterPro"/>
</dbReference>
<protein>
    <submittedName>
        <fullName evidence="6">3-keto-5-aminohexanoate cleavage protein</fullName>
    </submittedName>
</protein>
<dbReference type="EMBL" id="JACVVX010000009">
    <property type="protein sequence ID" value="MBD0417075.1"/>
    <property type="molecule type" value="Genomic_DNA"/>
</dbReference>
<feature type="region of interest" description="Disordered" evidence="5">
    <location>
        <begin position="89"/>
        <end position="111"/>
    </location>
</feature>
<dbReference type="Gene3D" id="3.20.20.70">
    <property type="entry name" value="Aldolase class I"/>
    <property type="match status" value="1"/>
</dbReference>
<evidence type="ECO:0000313" key="6">
    <source>
        <dbReference type="EMBL" id="MBD0417075.1"/>
    </source>
</evidence>
<comment type="caution">
    <text evidence="6">The sequence shown here is derived from an EMBL/GenBank/DDBJ whole genome shotgun (WGS) entry which is preliminary data.</text>
</comment>
<evidence type="ECO:0000256" key="2">
    <source>
        <dbReference type="ARBA" id="ARBA00022679"/>
    </source>
</evidence>
<keyword evidence="2" id="KW-0808">Transferase</keyword>